<dbReference type="InterPro" id="IPR002541">
    <property type="entry name" value="Cyt_c_assembly"/>
</dbReference>
<evidence type="ECO:0000259" key="5">
    <source>
        <dbReference type="Pfam" id="PF16327"/>
    </source>
</evidence>
<feature type="transmembrane region" description="Helical" evidence="3">
    <location>
        <begin position="375"/>
        <end position="393"/>
    </location>
</feature>
<evidence type="ECO:0000313" key="6">
    <source>
        <dbReference type="EMBL" id="SMG43695.1"/>
    </source>
</evidence>
<feature type="transmembrane region" description="Helical" evidence="3">
    <location>
        <begin position="296"/>
        <end position="315"/>
    </location>
</feature>
<keyword evidence="3" id="KW-0812">Transmembrane</keyword>
<dbReference type="Proteomes" id="UP000193804">
    <property type="component" value="Unassembled WGS sequence"/>
</dbReference>
<dbReference type="GO" id="GO:0017004">
    <property type="term" value="P:cytochrome complex assembly"/>
    <property type="evidence" value="ECO:0007669"/>
    <property type="project" value="UniProtKB-KW"/>
</dbReference>
<evidence type="ECO:0000313" key="7">
    <source>
        <dbReference type="Proteomes" id="UP000193804"/>
    </source>
</evidence>
<feature type="transmembrane region" description="Helical" evidence="3">
    <location>
        <begin position="104"/>
        <end position="122"/>
    </location>
</feature>
<comment type="similarity">
    <text evidence="1">Belongs to the CcmF/CycK/Ccl1/NrfE/CcsA family.</text>
</comment>
<feature type="transmembrane region" description="Helical" evidence="3">
    <location>
        <begin position="335"/>
        <end position="355"/>
    </location>
</feature>
<feature type="transmembrane region" description="Helical" evidence="3">
    <location>
        <begin position="200"/>
        <end position="220"/>
    </location>
</feature>
<dbReference type="RefSeq" id="WP_085518198.1">
    <property type="nucleotide sequence ID" value="NZ_FXAW01000006.1"/>
</dbReference>
<keyword evidence="7" id="KW-1185">Reference proteome</keyword>
<dbReference type="OrthoDB" id="9761451at2"/>
<feature type="transmembrane region" description="Helical" evidence="3">
    <location>
        <begin position="458"/>
        <end position="477"/>
    </location>
</feature>
<feature type="transmembrane region" description="Helical" evidence="3">
    <location>
        <begin position="232"/>
        <end position="253"/>
    </location>
</feature>
<keyword evidence="2" id="KW-0201">Cytochrome c-type biogenesis</keyword>
<dbReference type="InterPro" id="IPR003567">
    <property type="entry name" value="Cyt_c_biogenesis"/>
</dbReference>
<gene>
    <name evidence="6" type="ORF">SAMN05661096_03053</name>
</gene>
<feature type="transmembrane region" description="Helical" evidence="3">
    <location>
        <begin position="273"/>
        <end position="289"/>
    </location>
</feature>
<dbReference type="GO" id="GO:0020037">
    <property type="term" value="F:heme binding"/>
    <property type="evidence" value="ECO:0007669"/>
    <property type="project" value="InterPro"/>
</dbReference>
<evidence type="ECO:0000259" key="4">
    <source>
        <dbReference type="Pfam" id="PF01578"/>
    </source>
</evidence>
<dbReference type="PANTHER" id="PTHR43653">
    <property type="entry name" value="CYTOCHROME C ASSEMBLY PROTEIN-RELATED"/>
    <property type="match status" value="1"/>
</dbReference>
<dbReference type="Pfam" id="PF01578">
    <property type="entry name" value="Cytochrom_C_asm"/>
    <property type="match status" value="1"/>
</dbReference>
<dbReference type="InterPro" id="IPR032523">
    <property type="entry name" value="CcmF_C"/>
</dbReference>
<feature type="transmembrane region" description="Helical" evidence="3">
    <location>
        <begin position="426"/>
        <end position="446"/>
    </location>
</feature>
<dbReference type="Pfam" id="PF16327">
    <property type="entry name" value="CcmF_C"/>
    <property type="match status" value="1"/>
</dbReference>
<keyword evidence="3" id="KW-1133">Transmembrane helix</keyword>
<proteinExistence type="inferred from homology"/>
<reference evidence="7" key="1">
    <citation type="submission" date="2017-04" db="EMBL/GenBank/DDBJ databases">
        <authorList>
            <person name="Varghese N."/>
            <person name="Submissions S."/>
        </authorList>
    </citation>
    <scope>NUCLEOTIDE SEQUENCE [LARGE SCALE GENOMIC DNA]</scope>
    <source>
        <strain evidence="7">DSM 4125</strain>
    </source>
</reference>
<feature type="transmembrane region" description="Helical" evidence="3">
    <location>
        <begin position="49"/>
        <end position="74"/>
    </location>
</feature>
<evidence type="ECO:0000256" key="2">
    <source>
        <dbReference type="ARBA" id="ARBA00022748"/>
    </source>
</evidence>
<evidence type="ECO:0000256" key="1">
    <source>
        <dbReference type="ARBA" id="ARBA00009186"/>
    </source>
</evidence>
<dbReference type="AlphaFoldDB" id="A0A1X7KQ83"/>
<name>A0A1X7KQ83_9BACT</name>
<dbReference type="EMBL" id="FXAW01000006">
    <property type="protein sequence ID" value="SMG43695.1"/>
    <property type="molecule type" value="Genomic_DNA"/>
</dbReference>
<evidence type="ECO:0000256" key="3">
    <source>
        <dbReference type="SAM" id="Phobius"/>
    </source>
</evidence>
<feature type="transmembrane region" description="Helical" evidence="3">
    <location>
        <begin position="808"/>
        <end position="828"/>
    </location>
</feature>
<dbReference type="PANTHER" id="PTHR43653:SF1">
    <property type="entry name" value="CYTOCHROME C-TYPE BIOGENESIS PROTEIN CCMF"/>
    <property type="match status" value="1"/>
</dbReference>
<protein>
    <submittedName>
        <fullName evidence="6">Cytochrome c-type biogenesis protein CcmF</fullName>
    </submittedName>
</protein>
<feature type="transmembrane region" description="Helical" evidence="3">
    <location>
        <begin position="129"/>
        <end position="149"/>
    </location>
</feature>
<keyword evidence="3" id="KW-0472">Membrane</keyword>
<feature type="domain" description="Cytochrome c-type biogenesis protein CcmF C-terminal" evidence="5">
    <location>
        <begin position="341"/>
        <end position="538"/>
    </location>
</feature>
<dbReference type="GO" id="GO:0016020">
    <property type="term" value="C:membrane"/>
    <property type="evidence" value="ECO:0007669"/>
    <property type="project" value="InterPro"/>
</dbReference>
<sequence length="843" mass="95325">MIHTAIGDIGHLFVIISFVAALISIFNFYKAEKSPLPEMQKGWMKNGQITYVVHGLAVFGIVITLFTIISNHYYEYFYAWSHSSKVLPVEYIISSFWEGQEGSFLLWSFWNVLLGFVILLTNKKWAPSVMVSFSVVQAFLASMILGVVIGDLKIGSSPFILLRDAMDAPIFNINPNYVPEDGTGLNPLLQNYWMVIHPPVLFLGYATTLIPFAYAIGGLWKKDFIGWVRPALPWALFSAAILGVGILMGGYWAYETLNFEGFWNWDPVENASLVPWLVLVASIHTMITYKKSETALKASIILVLSVFLMVLYATFMVRSGVLGESSVHSFTDLGLSGQLLLYLLSFLIISIVLAVVRWKHIPSTEKEVSTYSREFWIFMGATLLCLMGFQILLPTSIPVYNSIIQSFGGISNLAPPADQVEFYTKWQMWFAMGLAILSGTGQFFWWQKMKKSEVKDSLLMPILITLAISALIIVMAGMTNIPYILLVIASIYTITANAKIFFKIVKSNYKLSGGAIAHMGLGMMLLGILFSTGYSRTISVNDTGLLLTNSEEVEDNFNQENIPLFINDPQTMGEYTLTYKGRFFETYDGGYVKASYLENTSNENDKIVKREITREDESLKKGDTLKVYGANHYYKVDYLHADGEKFSLFPRAQINADMGGLISSPDIRRKFTKDLYTHVSSVPDPTQEIEWSEAKKMDVTFGEKFFLNDFVTVLEEVKRVDEIEGEKLKGDDLAVRATIKVYGDGEDYILNPYYLIRDNMAGRMPDENREIGIKLNIENIKPESNTFTLSVRTTQKDYVILKALEKPFINLLWIGTLVLTIGFGMAIFRRYSEFYKMKRKGLE</sequence>
<feature type="transmembrane region" description="Helical" evidence="3">
    <location>
        <begin position="12"/>
        <end position="29"/>
    </location>
</feature>
<dbReference type="PRINTS" id="PR01410">
    <property type="entry name" value="CCBIOGENESIS"/>
</dbReference>
<accession>A0A1X7KQ83</accession>
<feature type="transmembrane region" description="Helical" evidence="3">
    <location>
        <begin position="483"/>
        <end position="502"/>
    </location>
</feature>
<dbReference type="GO" id="GO:0015232">
    <property type="term" value="F:heme transmembrane transporter activity"/>
    <property type="evidence" value="ECO:0007669"/>
    <property type="project" value="InterPro"/>
</dbReference>
<dbReference type="STRING" id="1028.SAMN05661096_03053"/>
<organism evidence="6 7">
    <name type="scientific">Marivirga sericea</name>
    <dbReference type="NCBI Taxonomy" id="1028"/>
    <lineage>
        <taxon>Bacteria</taxon>
        <taxon>Pseudomonadati</taxon>
        <taxon>Bacteroidota</taxon>
        <taxon>Cytophagia</taxon>
        <taxon>Cytophagales</taxon>
        <taxon>Marivirgaceae</taxon>
        <taxon>Marivirga</taxon>
    </lineage>
</organism>
<feature type="transmembrane region" description="Helical" evidence="3">
    <location>
        <begin position="514"/>
        <end position="534"/>
    </location>
</feature>
<feature type="domain" description="Cytochrome c assembly protein" evidence="4">
    <location>
        <begin position="100"/>
        <end position="319"/>
    </location>
</feature>